<dbReference type="EMBL" id="BTCM01000005">
    <property type="protein sequence ID" value="GMK58443.1"/>
    <property type="molecule type" value="Genomic_DNA"/>
</dbReference>
<reference evidence="1" key="1">
    <citation type="journal article" date="2023" name="BMC Genomics">
        <title>Chromosome-level genome assemblies of Cutaneotrichosporon spp. (Trichosporonales, Basidiomycota) reveal imbalanced evolution between nucleotide sequences and chromosome synteny.</title>
        <authorList>
            <person name="Kobayashi Y."/>
            <person name="Kayamori A."/>
            <person name="Aoki K."/>
            <person name="Shiwa Y."/>
            <person name="Matsutani M."/>
            <person name="Fujita N."/>
            <person name="Sugita T."/>
            <person name="Iwasaki W."/>
            <person name="Tanaka N."/>
            <person name="Takashima M."/>
        </authorList>
    </citation>
    <scope>NUCLEOTIDE SEQUENCE</scope>
    <source>
        <strain evidence="1">HIS016</strain>
    </source>
</reference>
<gene>
    <name evidence="1" type="ORF">CspeluHIS016_0504750</name>
</gene>
<protein>
    <submittedName>
        <fullName evidence="1">Uncharacterized protein</fullName>
    </submittedName>
</protein>
<dbReference type="AlphaFoldDB" id="A0AAD3TXA4"/>
<comment type="caution">
    <text evidence="1">The sequence shown here is derived from an EMBL/GenBank/DDBJ whole genome shotgun (WGS) entry which is preliminary data.</text>
</comment>
<dbReference type="Proteomes" id="UP001222932">
    <property type="component" value="Unassembled WGS sequence"/>
</dbReference>
<evidence type="ECO:0000313" key="2">
    <source>
        <dbReference type="Proteomes" id="UP001222932"/>
    </source>
</evidence>
<sequence>MTTLMSPLSAFALGLEAPRNPKLLDASELRSVAMPYPAIECIPTPLPCPVVQTHNPMSYYGPGSIKFSTPVIRIELGDAPLTPPLTPPAESTSHIAENFENLQNSVNTKPVAFGKLCFPPLPPLPFKTTRWGLEAIPEETAPDFAFRDPVLLDSIAYRPSSLFSNPDTESIHSMCSNSDSESMESILRWDYNPFALDSQASDSEDAIVDETLLDVMPAHPSREVILSLLRASKLLPRCSSLPTLCKPTPAHIGTWDQWAKQFYQTAKQFAAARERGARLPLCDGCCLTRGKTIAKSGANIGCVVASCPNASATPEVPNRKLRWFATEMQVYQPLPKYRH</sequence>
<proteinExistence type="predicted"/>
<accession>A0AAD3TXA4</accession>
<organism evidence="1 2">
    <name type="scientific">Cutaneotrichosporon spelunceum</name>
    <dbReference type="NCBI Taxonomy" id="1672016"/>
    <lineage>
        <taxon>Eukaryota</taxon>
        <taxon>Fungi</taxon>
        <taxon>Dikarya</taxon>
        <taxon>Basidiomycota</taxon>
        <taxon>Agaricomycotina</taxon>
        <taxon>Tremellomycetes</taxon>
        <taxon>Trichosporonales</taxon>
        <taxon>Trichosporonaceae</taxon>
        <taxon>Cutaneotrichosporon</taxon>
    </lineage>
</organism>
<evidence type="ECO:0000313" key="1">
    <source>
        <dbReference type="EMBL" id="GMK58443.1"/>
    </source>
</evidence>
<keyword evidence="2" id="KW-1185">Reference proteome</keyword>
<reference evidence="1" key="2">
    <citation type="submission" date="2023-06" db="EMBL/GenBank/DDBJ databases">
        <authorList>
            <person name="Kobayashi Y."/>
            <person name="Kayamori A."/>
            <person name="Aoki K."/>
            <person name="Shiwa Y."/>
            <person name="Fujita N."/>
            <person name="Sugita T."/>
            <person name="Iwasaki W."/>
            <person name="Tanaka N."/>
            <person name="Takashima M."/>
        </authorList>
    </citation>
    <scope>NUCLEOTIDE SEQUENCE</scope>
    <source>
        <strain evidence="1">HIS016</strain>
    </source>
</reference>
<name>A0AAD3TXA4_9TREE</name>